<dbReference type="PANTHER" id="PTHR33375:SF1">
    <property type="entry name" value="CHROMOSOME-PARTITIONING PROTEIN PARB-RELATED"/>
    <property type="match status" value="1"/>
</dbReference>
<accession>A0A1X9SNY3</accession>
<dbReference type="InterPro" id="IPR036086">
    <property type="entry name" value="ParB/Sulfiredoxin_sf"/>
</dbReference>
<dbReference type="EMBL" id="CP015578">
    <property type="protein sequence ID" value="ARQ97949.1"/>
    <property type="molecule type" value="Genomic_DNA"/>
</dbReference>
<evidence type="ECO:0000256" key="2">
    <source>
        <dbReference type="ARBA" id="ARBA00022829"/>
    </source>
</evidence>
<dbReference type="FunFam" id="3.90.1530.30:FF:000001">
    <property type="entry name" value="Chromosome partitioning protein ParB"/>
    <property type="match status" value="1"/>
</dbReference>
<organism evidence="5 6">
    <name type="scientific">Campylobacter lanienae NCTC 13004</name>
    <dbReference type="NCBI Taxonomy" id="1031753"/>
    <lineage>
        <taxon>Bacteria</taxon>
        <taxon>Pseudomonadati</taxon>
        <taxon>Campylobacterota</taxon>
        <taxon>Epsilonproteobacteria</taxon>
        <taxon>Campylobacterales</taxon>
        <taxon>Campylobacteraceae</taxon>
        <taxon>Campylobacter</taxon>
    </lineage>
</organism>
<keyword evidence="2" id="KW-0159">Chromosome partition</keyword>
<dbReference type="CDD" id="cd16393">
    <property type="entry name" value="SPO0J_N"/>
    <property type="match status" value="1"/>
</dbReference>
<dbReference type="PANTHER" id="PTHR33375">
    <property type="entry name" value="CHROMOSOME-PARTITIONING PROTEIN PARB-RELATED"/>
    <property type="match status" value="1"/>
</dbReference>
<reference evidence="6" key="2">
    <citation type="journal article" date="2017" name="Genome Biol. Evol.">
        <title>Comparative genomic analysis identifies a Campylobacter clade deficient in selenium metabolism.</title>
        <authorList>
            <person name="Miller W.G."/>
            <person name="Yee E."/>
            <person name="Lopes B.S."/>
            <person name="Chapman M.H."/>
            <person name="Huynh S."/>
            <person name="Bono J.L."/>
            <person name="Parker C.T."/>
            <person name="Strachan N.J.C."/>
            <person name="Forbes K.J."/>
        </authorList>
    </citation>
    <scope>NUCLEOTIDE SEQUENCE [LARGE SCALE GENOMIC DNA]</scope>
    <source>
        <strain evidence="6">NCTC 13004</strain>
    </source>
</reference>
<dbReference type="Pfam" id="PF02195">
    <property type="entry name" value="ParB_N"/>
    <property type="match status" value="1"/>
</dbReference>
<evidence type="ECO:0000256" key="1">
    <source>
        <dbReference type="ARBA" id="ARBA00006295"/>
    </source>
</evidence>
<dbReference type="InterPro" id="IPR041468">
    <property type="entry name" value="HTH_ParB/Spo0J"/>
</dbReference>
<evidence type="ECO:0000313" key="6">
    <source>
        <dbReference type="Proteomes" id="UP000202031"/>
    </source>
</evidence>
<protein>
    <submittedName>
        <fullName evidence="5">Chromosome partitioning protein</fullName>
    </submittedName>
</protein>
<dbReference type="Gene3D" id="1.10.10.2830">
    <property type="match status" value="1"/>
</dbReference>
<dbReference type="FunFam" id="1.10.10.2830:FF:000001">
    <property type="entry name" value="Chromosome partitioning protein ParB"/>
    <property type="match status" value="1"/>
</dbReference>
<evidence type="ECO:0000313" key="5">
    <source>
        <dbReference type="EMBL" id="ARQ97949.1"/>
    </source>
</evidence>
<name>A0A1X9SNY3_9BACT</name>
<dbReference type="GO" id="GO:0005694">
    <property type="term" value="C:chromosome"/>
    <property type="evidence" value="ECO:0007669"/>
    <property type="project" value="TreeGrafter"/>
</dbReference>
<dbReference type="Gene3D" id="3.90.1530.30">
    <property type="match status" value="1"/>
</dbReference>
<dbReference type="GeneID" id="46921693"/>
<dbReference type="Pfam" id="PF17762">
    <property type="entry name" value="HTH_ParB"/>
    <property type="match status" value="1"/>
</dbReference>
<dbReference type="AlphaFoldDB" id="A0A1X9SNY3"/>
<gene>
    <name evidence="5" type="primary">parB</name>
    <name evidence="5" type="ORF">CLAN_1225</name>
</gene>
<evidence type="ECO:0000256" key="3">
    <source>
        <dbReference type="ARBA" id="ARBA00023125"/>
    </source>
</evidence>
<keyword evidence="3" id="KW-0238">DNA-binding</keyword>
<proteinExistence type="inferred from homology"/>
<dbReference type="InterPro" id="IPR003115">
    <property type="entry name" value="ParB_N"/>
</dbReference>
<dbReference type="SMART" id="SM00470">
    <property type="entry name" value="ParB"/>
    <property type="match status" value="1"/>
</dbReference>
<dbReference type="SUPFAM" id="SSF110849">
    <property type="entry name" value="ParB/Sulfiredoxin"/>
    <property type="match status" value="1"/>
</dbReference>
<dbReference type="RefSeq" id="WP_100590832.1">
    <property type="nucleotide sequence ID" value="NZ_CP015578.1"/>
</dbReference>
<dbReference type="GO" id="GO:0007059">
    <property type="term" value="P:chromosome segregation"/>
    <property type="evidence" value="ECO:0007669"/>
    <property type="project" value="UniProtKB-KW"/>
</dbReference>
<dbReference type="NCBIfam" id="TIGR00180">
    <property type="entry name" value="parB_part"/>
    <property type="match status" value="1"/>
</dbReference>
<evidence type="ECO:0000259" key="4">
    <source>
        <dbReference type="SMART" id="SM00470"/>
    </source>
</evidence>
<comment type="similarity">
    <text evidence="1">Belongs to the ParB family.</text>
</comment>
<dbReference type="InterPro" id="IPR004437">
    <property type="entry name" value="ParB/RepB/Spo0J"/>
</dbReference>
<feature type="domain" description="ParB-like N-terminal" evidence="4">
    <location>
        <begin position="28"/>
        <end position="117"/>
    </location>
</feature>
<dbReference type="GO" id="GO:0045881">
    <property type="term" value="P:positive regulation of sporulation resulting in formation of a cellular spore"/>
    <property type="evidence" value="ECO:0007669"/>
    <property type="project" value="TreeGrafter"/>
</dbReference>
<dbReference type="KEGG" id="clx:CLAN_1225"/>
<dbReference type="InterPro" id="IPR050336">
    <property type="entry name" value="Chromosome_partition/occlusion"/>
</dbReference>
<sequence>MALGRGLDSILGDVEQAYNKELNKELVAEIDIDRIQPNPFQPRKSFSDEALKELSQSIERHGLIQPIIVIKDGSNFTLIAGERRLRATKLLGLSKIKAIVANIADKNLRELALIENIQRENLSPIELANAYQELINEYKITQETLSSIVKKSRTQITNTLRLLGLDDYTKSLIDDGKITQGHAKIMVGLSSEDQKLVADTIIGQKLSVRDTENLVKRLKSPSQTKKPKIDMKDRENLNLLKDLIEDFGIKCKINGSKLILNLNDSKKIANLIKIIQKIQ</sequence>
<dbReference type="Proteomes" id="UP000202031">
    <property type="component" value="Chromosome"/>
</dbReference>
<dbReference type="GO" id="GO:0003677">
    <property type="term" value="F:DNA binding"/>
    <property type="evidence" value="ECO:0007669"/>
    <property type="project" value="UniProtKB-KW"/>
</dbReference>
<reference evidence="6" key="1">
    <citation type="journal article" date="2017" name="Genome Biol. Evol.">
        <title>Comparative Genomic Analysis Identifies a Campylobacter Clade Deficient in Selenium Metabolism.</title>
        <authorList>
            <person name="Miller W.G."/>
            <person name="Yee E."/>
            <person name="Lopes B.S."/>
            <person name="Chapman M.H."/>
            <person name="Huynh S."/>
            <person name="Bono J.L."/>
            <person name="Parker C.T."/>
            <person name="Strachan N.J.C."/>
            <person name="Forbes K.J."/>
        </authorList>
    </citation>
    <scope>NUCLEOTIDE SEQUENCE [LARGE SCALE GENOMIC DNA]</scope>
    <source>
        <strain evidence="6">NCTC 13004</strain>
    </source>
</reference>